<dbReference type="Pfam" id="PF21788">
    <property type="entry name" value="TNP-like_GBD"/>
    <property type="match status" value="1"/>
</dbReference>
<name>A0A6S7HVQ8_PARCT</name>
<organism evidence="2 3">
    <name type="scientific">Paramuricea clavata</name>
    <name type="common">Red gorgonian</name>
    <name type="synonym">Violescent sea-whip</name>
    <dbReference type="NCBI Taxonomy" id="317549"/>
    <lineage>
        <taxon>Eukaryota</taxon>
        <taxon>Metazoa</taxon>
        <taxon>Cnidaria</taxon>
        <taxon>Anthozoa</taxon>
        <taxon>Octocorallia</taxon>
        <taxon>Malacalcyonacea</taxon>
        <taxon>Plexauridae</taxon>
        <taxon>Paramuricea</taxon>
    </lineage>
</organism>
<keyword evidence="3" id="KW-1185">Reference proteome</keyword>
<comment type="caution">
    <text evidence="2">The sequence shown here is derived from an EMBL/GenBank/DDBJ whole genome shotgun (WGS) entry which is preliminary data.</text>
</comment>
<dbReference type="Proteomes" id="UP001152795">
    <property type="component" value="Unassembled WGS sequence"/>
</dbReference>
<evidence type="ECO:0000313" key="3">
    <source>
        <dbReference type="Proteomes" id="UP001152795"/>
    </source>
</evidence>
<feature type="domain" description="Transposable element P transposase-like GTP-binding insertion" evidence="1">
    <location>
        <begin position="60"/>
        <end position="98"/>
    </location>
</feature>
<accession>A0A6S7HVQ8</accession>
<evidence type="ECO:0000259" key="1">
    <source>
        <dbReference type="Pfam" id="PF21788"/>
    </source>
</evidence>
<dbReference type="AlphaFoldDB" id="A0A6S7HVQ8"/>
<dbReference type="EMBL" id="CACRXK020006544">
    <property type="protein sequence ID" value="CAB4009704.1"/>
    <property type="molecule type" value="Genomic_DNA"/>
</dbReference>
<evidence type="ECO:0000313" key="2">
    <source>
        <dbReference type="EMBL" id="CAB4009704.1"/>
    </source>
</evidence>
<reference evidence="2" key="1">
    <citation type="submission" date="2020-04" db="EMBL/GenBank/DDBJ databases">
        <authorList>
            <person name="Alioto T."/>
            <person name="Alioto T."/>
            <person name="Gomez Garrido J."/>
        </authorList>
    </citation>
    <scope>NUCLEOTIDE SEQUENCE</scope>
    <source>
        <strain evidence="2">A484AB</strain>
    </source>
</reference>
<dbReference type="InterPro" id="IPR048366">
    <property type="entry name" value="TNP-like_GBD"/>
</dbReference>
<gene>
    <name evidence="2" type="ORF">PACLA_8A048790</name>
</gene>
<sequence>MESINLLTDAGLDVHAVLFDGCYKNLAIARGVGCNINAIVGSFAHPSRPTKLLYVILDVCHMLKLAINGLGDKGIFYINGQPSIFWQLITQLHNTQKDD</sequence>
<feature type="non-terminal residue" evidence="2">
    <location>
        <position position="99"/>
    </location>
</feature>
<proteinExistence type="predicted"/>
<protein>
    <recommendedName>
        <fullName evidence="1">Transposable element P transposase-like GTP-binding insertion domain-containing protein</fullName>
    </recommendedName>
</protein>